<sequence>MKIDTIEITNYKAFLGTHRLQVGGKNLFIYGENGSGKSSLYYALKDFFQSSIEDIDLTGLKNVFAAADENSDVAIKVAFKTEASRKNSKSEYQWTSSQVDARKADDTSIRDGNKLKSFLTYKHLLAIHHLKKDEEINLFDLLVKGVLKHFRYSLTRGKELGELFMPKSPEYILKHAQPFLDYFSHNVALELRFSQVRPNKDYSGIEGDQVHVELRYAGKEIEKAHLFLNEARLSAIAISIYLGMIKRHVQGIPCKVLFLDDIFIGLDIANRFPLLEILEKEFSDYQIFITTYDKPWFEYARGFLERNKNWKTMEFYAQRCKDGMEIPLVFDNQDLIGKAEGHLKNCDYKAAAVYTRSAFEKAIQKYCAENEKKVVFKPSLKNYTTEDFWKVLQADISQGAQDMIETSRSLVLNTFSHYNTERHEIKAELEAAIQALKTLKTLKTELRDITKARKARKK</sequence>
<keyword evidence="3" id="KW-1185">Reference proteome</keyword>
<dbReference type="AlphaFoldDB" id="A0A5C4RY99"/>
<evidence type="ECO:0000259" key="1">
    <source>
        <dbReference type="Pfam" id="PF02463"/>
    </source>
</evidence>
<dbReference type="SUPFAM" id="SSF52540">
    <property type="entry name" value="P-loop containing nucleoside triphosphate hydrolases"/>
    <property type="match status" value="1"/>
</dbReference>
<evidence type="ECO:0000313" key="2">
    <source>
        <dbReference type="EMBL" id="TNJ35938.1"/>
    </source>
</evidence>
<protein>
    <submittedName>
        <fullName evidence="2">ATP-binding protein</fullName>
    </submittedName>
</protein>
<keyword evidence="2" id="KW-0067">ATP-binding</keyword>
<feature type="domain" description="RecF/RecN/SMC N-terminal" evidence="1">
    <location>
        <begin position="3"/>
        <end position="302"/>
    </location>
</feature>
<dbReference type="Pfam" id="PF02463">
    <property type="entry name" value="SMC_N"/>
    <property type="match status" value="1"/>
</dbReference>
<organism evidence="2 3">
    <name type="scientific">Prosthecochloris vibrioformis</name>
    <name type="common">Chlorobium vibrioforme</name>
    <dbReference type="NCBI Taxonomy" id="1098"/>
    <lineage>
        <taxon>Bacteria</taxon>
        <taxon>Pseudomonadati</taxon>
        <taxon>Chlorobiota</taxon>
        <taxon>Chlorobiia</taxon>
        <taxon>Chlorobiales</taxon>
        <taxon>Chlorobiaceae</taxon>
        <taxon>Prosthecochloris</taxon>
    </lineage>
</organism>
<dbReference type="InterPro" id="IPR003395">
    <property type="entry name" value="RecF/RecN/SMC_N"/>
</dbReference>
<evidence type="ECO:0000313" key="3">
    <source>
        <dbReference type="Proteomes" id="UP000309544"/>
    </source>
</evidence>
<name>A0A5C4RY99_PROVB</name>
<dbReference type="EMBL" id="VDCI01000010">
    <property type="protein sequence ID" value="TNJ35938.1"/>
    <property type="molecule type" value="Genomic_DNA"/>
</dbReference>
<dbReference type="InterPro" id="IPR027417">
    <property type="entry name" value="P-loop_NTPase"/>
</dbReference>
<keyword evidence="2" id="KW-0547">Nucleotide-binding</keyword>
<accession>A0A5C4RY99</accession>
<comment type="caution">
    <text evidence="2">The sequence shown here is derived from an EMBL/GenBank/DDBJ whole genome shotgun (WGS) entry which is preliminary data.</text>
</comment>
<gene>
    <name evidence="2" type="ORF">FGF68_09700</name>
</gene>
<dbReference type="GO" id="GO:0005524">
    <property type="term" value="F:ATP binding"/>
    <property type="evidence" value="ECO:0007669"/>
    <property type="project" value="UniProtKB-KW"/>
</dbReference>
<dbReference type="Proteomes" id="UP000309544">
    <property type="component" value="Unassembled WGS sequence"/>
</dbReference>
<dbReference type="RefSeq" id="WP_139626882.1">
    <property type="nucleotide sequence ID" value="NZ_VDCI01000010.1"/>
</dbReference>
<proteinExistence type="predicted"/>
<reference evidence="2 3" key="1">
    <citation type="submission" date="2019-05" db="EMBL/GenBank/DDBJ databases">
        <title>Draft Whole-Genome sequence of the green sulfur bacterium Prosthecochloris vibrioformis DSM 260.</title>
        <authorList>
            <person name="Meyer T.E."/>
            <person name="Kyndt J.A."/>
        </authorList>
    </citation>
    <scope>NUCLEOTIDE SEQUENCE [LARGE SCALE GENOMIC DNA]</scope>
    <source>
        <strain evidence="2 3">DSM 260</strain>
    </source>
</reference>
<dbReference type="Gene3D" id="3.40.50.300">
    <property type="entry name" value="P-loop containing nucleotide triphosphate hydrolases"/>
    <property type="match status" value="1"/>
</dbReference>